<sequence length="256" mass="27963">MRRDGEGPPGLLGTGLFGTGLLGTLRRRLGLRGPDRREPGAFNHVSLGSNCQMAHALKRLGLRGWSGPFDWVFTLPPMVRDCLADDFRAFTDRAQLETIPLSEREGPDITRGRHRLYRERYGLDCIFNHHDPAADDADFAFLQAGVRRLRAARALAGGRNRYWLMSHLHVAPAEAAALCDALAGDAARSHLTVIQLLPGTATVRVAGRAEPRPDLLHITLETPSAPVGLRLADPADDARLLDLIRAEAACNPAHLD</sequence>
<dbReference type="Pfam" id="PF08795">
    <property type="entry name" value="DUF1796"/>
    <property type="match status" value="1"/>
</dbReference>
<evidence type="ECO:0000313" key="2">
    <source>
        <dbReference type="Proteomes" id="UP001055247"/>
    </source>
</evidence>
<accession>A0AAV4ZI01</accession>
<dbReference type="AlphaFoldDB" id="A0AAV4ZI01"/>
<evidence type="ECO:0000313" key="1">
    <source>
        <dbReference type="EMBL" id="GJD88086.1"/>
    </source>
</evidence>
<gene>
    <name evidence="1" type="ORF">BHAOGJBA_1597</name>
</gene>
<keyword evidence="2" id="KW-1185">Reference proteome</keyword>
<dbReference type="RefSeq" id="WP_066927055.1">
    <property type="nucleotide sequence ID" value="NZ_BPQO01000005.1"/>
</dbReference>
<protein>
    <recommendedName>
        <fullName evidence="3">Peptidase</fullName>
    </recommendedName>
</protein>
<organism evidence="1 2">
    <name type="scientific">Methylobacterium hispanicum</name>
    <dbReference type="NCBI Taxonomy" id="270350"/>
    <lineage>
        <taxon>Bacteria</taxon>
        <taxon>Pseudomonadati</taxon>
        <taxon>Pseudomonadota</taxon>
        <taxon>Alphaproteobacteria</taxon>
        <taxon>Hyphomicrobiales</taxon>
        <taxon>Methylobacteriaceae</taxon>
        <taxon>Methylobacterium</taxon>
    </lineage>
</organism>
<dbReference type="Proteomes" id="UP001055247">
    <property type="component" value="Unassembled WGS sequence"/>
</dbReference>
<comment type="caution">
    <text evidence="1">The sequence shown here is derived from an EMBL/GenBank/DDBJ whole genome shotgun (WGS) entry which is preliminary data.</text>
</comment>
<name>A0AAV4ZI01_9HYPH</name>
<dbReference type="InterPro" id="IPR014903">
    <property type="entry name" value="DUF1796"/>
</dbReference>
<reference evidence="1" key="2">
    <citation type="submission" date="2021-08" db="EMBL/GenBank/DDBJ databases">
        <authorList>
            <person name="Tani A."/>
            <person name="Ola A."/>
            <person name="Ogura Y."/>
            <person name="Katsura K."/>
            <person name="Hayashi T."/>
        </authorList>
    </citation>
    <scope>NUCLEOTIDE SEQUENCE</scope>
    <source>
        <strain evidence="1">DSM 16372</strain>
    </source>
</reference>
<reference evidence="1" key="1">
    <citation type="journal article" date="2016" name="Front. Microbiol.">
        <title>Genome Sequence of the Piezophilic, Mesophilic Sulfate-Reducing Bacterium Desulfovibrio indicus J2T.</title>
        <authorList>
            <person name="Cao J."/>
            <person name="Maignien L."/>
            <person name="Shao Z."/>
            <person name="Alain K."/>
            <person name="Jebbar M."/>
        </authorList>
    </citation>
    <scope>NUCLEOTIDE SEQUENCE</scope>
    <source>
        <strain evidence="1">DSM 16372</strain>
    </source>
</reference>
<evidence type="ECO:0008006" key="3">
    <source>
        <dbReference type="Google" id="ProtNLM"/>
    </source>
</evidence>
<dbReference type="EMBL" id="BPQO01000005">
    <property type="protein sequence ID" value="GJD88086.1"/>
    <property type="molecule type" value="Genomic_DNA"/>
</dbReference>
<proteinExistence type="predicted"/>